<evidence type="ECO:0000256" key="2">
    <source>
        <dbReference type="ARBA" id="ARBA00012438"/>
    </source>
</evidence>
<dbReference type="PROSITE" id="PS50113">
    <property type="entry name" value="PAC"/>
    <property type="match status" value="3"/>
</dbReference>
<dbReference type="SMART" id="SM00388">
    <property type="entry name" value="HisKA"/>
    <property type="match status" value="1"/>
</dbReference>
<feature type="domain" description="PAC" evidence="9">
    <location>
        <begin position="372"/>
        <end position="424"/>
    </location>
</feature>
<evidence type="ECO:0000259" key="9">
    <source>
        <dbReference type="PROSITE" id="PS50113"/>
    </source>
</evidence>
<dbReference type="SMART" id="SM00387">
    <property type="entry name" value="HATPase_c"/>
    <property type="match status" value="1"/>
</dbReference>
<dbReference type="CDD" id="cd00082">
    <property type="entry name" value="HisKA"/>
    <property type="match status" value="1"/>
</dbReference>
<dbReference type="Proteomes" id="UP001202180">
    <property type="component" value="Unassembled WGS sequence"/>
</dbReference>
<evidence type="ECO:0000256" key="1">
    <source>
        <dbReference type="ARBA" id="ARBA00000085"/>
    </source>
</evidence>
<evidence type="ECO:0000259" key="8">
    <source>
        <dbReference type="PROSITE" id="PS50112"/>
    </source>
</evidence>
<evidence type="ECO:0000256" key="3">
    <source>
        <dbReference type="ARBA" id="ARBA00022553"/>
    </source>
</evidence>
<dbReference type="Gene3D" id="2.10.70.100">
    <property type="match status" value="1"/>
</dbReference>
<feature type="coiled-coil region" evidence="6">
    <location>
        <begin position="539"/>
        <end position="566"/>
    </location>
</feature>
<dbReference type="Pfam" id="PF00512">
    <property type="entry name" value="HisKA"/>
    <property type="match status" value="1"/>
</dbReference>
<dbReference type="Pfam" id="PF13426">
    <property type="entry name" value="PAS_9"/>
    <property type="match status" value="1"/>
</dbReference>
<dbReference type="Gene3D" id="1.10.287.130">
    <property type="match status" value="1"/>
</dbReference>
<feature type="domain" description="PAS" evidence="8">
    <location>
        <begin position="169"/>
        <end position="240"/>
    </location>
</feature>
<keyword evidence="5" id="KW-0418">Kinase</keyword>
<evidence type="ECO:0000256" key="4">
    <source>
        <dbReference type="ARBA" id="ARBA00022679"/>
    </source>
</evidence>
<dbReference type="NCBIfam" id="TIGR00229">
    <property type="entry name" value="sensory_box"/>
    <property type="match status" value="4"/>
</dbReference>
<proteinExistence type="predicted"/>
<dbReference type="Pfam" id="PF02518">
    <property type="entry name" value="HATPase_c"/>
    <property type="match status" value="1"/>
</dbReference>
<dbReference type="SMART" id="SM00091">
    <property type="entry name" value="PAS"/>
    <property type="match status" value="4"/>
</dbReference>
<comment type="caution">
    <text evidence="10">The sequence shown here is derived from an EMBL/GenBank/DDBJ whole genome shotgun (WGS) entry which is preliminary data.</text>
</comment>
<dbReference type="InterPro" id="IPR013655">
    <property type="entry name" value="PAS_fold_3"/>
</dbReference>
<organism evidence="10 11">
    <name type="scientific">Spirosoma liriopis</name>
    <dbReference type="NCBI Taxonomy" id="2937440"/>
    <lineage>
        <taxon>Bacteria</taxon>
        <taxon>Pseudomonadati</taxon>
        <taxon>Bacteroidota</taxon>
        <taxon>Cytophagia</taxon>
        <taxon>Cytophagales</taxon>
        <taxon>Cytophagaceae</taxon>
        <taxon>Spirosoma</taxon>
    </lineage>
</organism>
<keyword evidence="4" id="KW-0808">Transferase</keyword>
<feature type="domain" description="PAC" evidence="9">
    <location>
        <begin position="630"/>
        <end position="682"/>
    </location>
</feature>
<dbReference type="InterPro" id="IPR036097">
    <property type="entry name" value="HisK_dim/P_sf"/>
</dbReference>
<dbReference type="CDD" id="cd00130">
    <property type="entry name" value="PAS"/>
    <property type="match status" value="4"/>
</dbReference>
<protein>
    <recommendedName>
        <fullName evidence="2">histidine kinase</fullName>
        <ecNumber evidence="2">2.7.13.3</ecNumber>
    </recommendedName>
</protein>
<dbReference type="Gene3D" id="3.30.565.10">
    <property type="entry name" value="Histidine kinase-like ATPase, C-terminal domain"/>
    <property type="match status" value="1"/>
</dbReference>
<dbReference type="InterPro" id="IPR036890">
    <property type="entry name" value="HATPase_C_sf"/>
</dbReference>
<dbReference type="SUPFAM" id="SSF55785">
    <property type="entry name" value="PYP-like sensor domain (PAS domain)"/>
    <property type="match status" value="4"/>
</dbReference>
<dbReference type="PANTHER" id="PTHR43304">
    <property type="entry name" value="PHYTOCHROME-LIKE PROTEIN CPH1"/>
    <property type="match status" value="1"/>
</dbReference>
<evidence type="ECO:0000256" key="5">
    <source>
        <dbReference type="ARBA" id="ARBA00022777"/>
    </source>
</evidence>
<evidence type="ECO:0000259" key="7">
    <source>
        <dbReference type="PROSITE" id="PS50109"/>
    </source>
</evidence>
<feature type="domain" description="Histidine kinase" evidence="7">
    <location>
        <begin position="711"/>
        <end position="934"/>
    </location>
</feature>
<dbReference type="PROSITE" id="PS50109">
    <property type="entry name" value="HIS_KIN"/>
    <property type="match status" value="1"/>
</dbReference>
<dbReference type="PANTHER" id="PTHR43304:SF1">
    <property type="entry name" value="PAC DOMAIN-CONTAINING PROTEIN"/>
    <property type="match status" value="1"/>
</dbReference>
<dbReference type="EMBL" id="JALPRF010000001">
    <property type="protein sequence ID" value="MCK8491226.1"/>
    <property type="molecule type" value="Genomic_DNA"/>
</dbReference>
<dbReference type="InterPro" id="IPR000014">
    <property type="entry name" value="PAS"/>
</dbReference>
<dbReference type="InterPro" id="IPR001610">
    <property type="entry name" value="PAC"/>
</dbReference>
<name>A0ABT0HGF1_9BACT</name>
<gene>
    <name evidence="10" type="ORF">M0L20_05135</name>
</gene>
<dbReference type="InterPro" id="IPR035965">
    <property type="entry name" value="PAS-like_dom_sf"/>
</dbReference>
<accession>A0ABT0HGF1</accession>
<dbReference type="Gene3D" id="3.30.450.20">
    <property type="entry name" value="PAS domain"/>
    <property type="match status" value="5"/>
</dbReference>
<feature type="domain" description="PAC" evidence="9">
    <location>
        <begin position="245"/>
        <end position="298"/>
    </location>
</feature>
<dbReference type="SUPFAM" id="SSF47384">
    <property type="entry name" value="Homodimeric domain of signal transducing histidine kinase"/>
    <property type="match status" value="1"/>
</dbReference>
<feature type="domain" description="PAS" evidence="8">
    <location>
        <begin position="421"/>
        <end position="492"/>
    </location>
</feature>
<dbReference type="PRINTS" id="PR00344">
    <property type="entry name" value="BCTRLSENSOR"/>
</dbReference>
<reference evidence="10 11" key="1">
    <citation type="submission" date="2022-04" db="EMBL/GenBank/DDBJ databases">
        <title>Spirosoma sp. strain RP8 genome sequencing and assembly.</title>
        <authorList>
            <person name="Jung Y."/>
        </authorList>
    </citation>
    <scope>NUCLEOTIDE SEQUENCE [LARGE SCALE GENOMIC DNA]</scope>
    <source>
        <strain evidence="10 11">RP8</strain>
    </source>
</reference>
<dbReference type="InterPro" id="IPR003661">
    <property type="entry name" value="HisK_dim/P_dom"/>
</dbReference>
<dbReference type="InterPro" id="IPR003594">
    <property type="entry name" value="HATPase_dom"/>
</dbReference>
<keyword evidence="11" id="KW-1185">Reference proteome</keyword>
<dbReference type="InterPro" id="IPR004358">
    <property type="entry name" value="Sig_transdc_His_kin-like_C"/>
</dbReference>
<dbReference type="PROSITE" id="PS50112">
    <property type="entry name" value="PAS"/>
    <property type="match status" value="2"/>
</dbReference>
<dbReference type="SMART" id="SM00086">
    <property type="entry name" value="PAC"/>
    <property type="match status" value="4"/>
</dbReference>
<dbReference type="InterPro" id="IPR052162">
    <property type="entry name" value="Sensor_kinase/Photoreceptor"/>
</dbReference>
<dbReference type="InterPro" id="IPR005467">
    <property type="entry name" value="His_kinase_dom"/>
</dbReference>
<sequence>METNSADPRLYPFLNQKGELDQLIRSMDLSASPLGPIDTWPQSLQTTLSIVMASPLPMALLWGSECICFYNDSFRSSLDTDGHHVQALGRSLKIAFPEWWHTIEPLVNQAFGGETVRSEDQLPPIYRQEYPENAYWTLSYSPVLDELGKPGGVLITGIESQALAQLKESQAKLQLALQASELGIWVLDPLQKTVHMDARCQELYGFLKNEQVTYSDVLNHIYPEDRPRVDTTVMQTLAPGSNGQYDIKFRTLALEDNRLRWIHCQGKAHFNDQGQADRFAGTARDITEQVVTQEEQENTEEQARLAVSSAGAGTFFIDLEHDTVVCSPTLAKIFTGNELTGLTRDMLITYILPQDRPRRDKAYEEAARTGKLRYEARTTWDDGSIHWLRVMGTYLNNPAGKPTRFAGIAQDITAEVEASLEQQQFTSLVEGSPEYMSIASLDGPILYVNPYGLELLGLKKEEISSKKLSDFFTPEDWEIVLNTQIPLSISHKRWTGVQHYRNFQTGERIPLDIKRFVITDPVTGEPYALVATGRDLRPELAARKELEESEAALQKVNQRLEIALNAGHLGSYELDLTSGIMQCTPQCKANFGLPVAATLNFPDLLRIILPDDRQLVQRAVDLAIADKSTYKAEYRVTWPDGSIHWIRASGQTTYDEAGMPLTMVGITMDITVQRMAQQDLERQVQERTRDLINTNQELVRTNHELEQFAYIASHDLQEPLRKIQSFAGLLPDNRYDDELFALYLDKIMKSAQRMSALIKAVLNYSRLSKSDEQFAKTDLNQIIRHVLTDFELLIDEKKAVIRIKELPVIESIPMQLHQLFANLISNALKFAREVPVIDIASQSVPANEVEQLGLQPDATYAHLTVKDNGIGFDQQYADRVFTIFQRLNNARDYSGTGIGLALCRKIVNNHGGVISAESEPGQGATFHIYLPVSQPAKPV</sequence>
<evidence type="ECO:0000256" key="6">
    <source>
        <dbReference type="SAM" id="Coils"/>
    </source>
</evidence>
<dbReference type="InterPro" id="IPR000700">
    <property type="entry name" value="PAS-assoc_C"/>
</dbReference>
<comment type="catalytic activity">
    <reaction evidence="1">
        <text>ATP + protein L-histidine = ADP + protein N-phospho-L-histidine.</text>
        <dbReference type="EC" id="2.7.13.3"/>
    </reaction>
</comment>
<dbReference type="RefSeq" id="WP_248475976.1">
    <property type="nucleotide sequence ID" value="NZ_JALPRF010000001.1"/>
</dbReference>
<keyword evidence="3" id="KW-0597">Phosphoprotein</keyword>
<dbReference type="Pfam" id="PF08447">
    <property type="entry name" value="PAS_3"/>
    <property type="match status" value="3"/>
</dbReference>
<dbReference type="SUPFAM" id="SSF55874">
    <property type="entry name" value="ATPase domain of HSP90 chaperone/DNA topoisomerase II/histidine kinase"/>
    <property type="match status" value="1"/>
</dbReference>
<evidence type="ECO:0000313" key="11">
    <source>
        <dbReference type="Proteomes" id="UP001202180"/>
    </source>
</evidence>
<keyword evidence="6" id="KW-0175">Coiled coil</keyword>
<dbReference type="EC" id="2.7.13.3" evidence="2"/>
<evidence type="ECO:0000313" key="10">
    <source>
        <dbReference type="EMBL" id="MCK8491226.1"/>
    </source>
</evidence>